<dbReference type="REBASE" id="685107">
    <property type="entry name" value="M.TvoIV"/>
</dbReference>
<dbReference type="SUPFAM" id="SSF53335">
    <property type="entry name" value="S-adenosyl-L-methionine-dependent methyltransferases"/>
    <property type="match status" value="1"/>
</dbReference>
<dbReference type="GO" id="GO:0032259">
    <property type="term" value="P:methylation"/>
    <property type="evidence" value="ECO:0007669"/>
    <property type="project" value="UniProtKB-KW"/>
</dbReference>
<reference evidence="8 9" key="1">
    <citation type="journal article" date="1999" name="Proc. Jpn. Acad.">
        <title>Determination of the complete genomic DNA sequence of Thermoplasma volvanium GSS1.</title>
        <authorList>
            <person name="Kawashima T."/>
            <person name="Yamamoto Y."/>
            <person name="Aramaki H."/>
            <person name="Nunoshiba T."/>
            <person name="Kawamoto T."/>
            <person name="Watanabe K."/>
            <person name="Yamazaki M."/>
            <person name="Kanehori K."/>
            <person name="Amano N."/>
            <person name="Ohya Y."/>
            <person name="Makino K."/>
            <person name="Suzuki M."/>
        </authorList>
    </citation>
    <scope>NUCLEOTIDE SEQUENCE [LARGE SCALE GENOMIC DNA]</scope>
    <source>
        <strain evidence="9">ATCC 51530 / DSM 4299 / JCM 9571 / NBRC 15438 / GSS1</strain>
    </source>
</reference>
<keyword evidence="5" id="KW-0949">S-adenosyl-L-methionine</keyword>
<evidence type="ECO:0000256" key="2">
    <source>
        <dbReference type="ARBA" id="ARBA00012185"/>
    </source>
</evidence>
<dbReference type="InterPro" id="IPR017985">
    <property type="entry name" value="MeTrfase_CN4_CS"/>
</dbReference>
<evidence type="ECO:0000256" key="3">
    <source>
        <dbReference type="ARBA" id="ARBA00022603"/>
    </source>
</evidence>
<sequence>MIPQVARKLLYLYGSNAKTVFDPYCGTGTSLVEAMLLGINGIGTDLNPLAQLIAKAKTNAYIDYKSVISEIEKFNENADKLDPIVPNIKNIDFWFSKNVSIKLGKIKAYIESIEDENIKQFFMVAFSETVRESSNARKDEFKLVRYKEYKLKNWNPDPFEIINIKLNRNLKGLIDFKKKIASLNEIPYVKIYNYNSVNEIPNNDIPEDFADIVVTSPPYGDSHTTVAYGQYSRLSSEWLSLIGNENIDNKLMGGSKSPIIEDFPSLPLNEAIQAIEKKNKKRAIEVSSFYRDLQMSIKNVGRVLKSNGYACYVVANRTVNSVILPTSYAIKDIFEYYGFEYIKTYIRDIPNKRMPSVNSPTNVAGETSKTMLKEHIVVMKKM</sequence>
<comment type="similarity">
    <text evidence="1">Belongs to the N(4)/N(6)-methyltransferase family. N(4) subfamily.</text>
</comment>
<organism evidence="8 9">
    <name type="scientific">Thermoplasma volcanium (strain ATCC 51530 / DSM 4299 / JCM 9571 / NBRC 15438 / GSS1)</name>
    <dbReference type="NCBI Taxonomy" id="273116"/>
    <lineage>
        <taxon>Archaea</taxon>
        <taxon>Methanobacteriati</taxon>
        <taxon>Thermoplasmatota</taxon>
        <taxon>Thermoplasmata</taxon>
        <taxon>Thermoplasmatales</taxon>
        <taxon>Thermoplasmataceae</taxon>
        <taxon>Thermoplasma</taxon>
    </lineage>
</organism>
<dbReference type="eggNOG" id="arCOG00890">
    <property type="taxonomic scope" value="Archaea"/>
</dbReference>
<dbReference type="AlphaFoldDB" id="Q978H3"/>
<dbReference type="Proteomes" id="UP000001017">
    <property type="component" value="Chromosome"/>
</dbReference>
<dbReference type="SMR" id="Q978H3"/>
<evidence type="ECO:0000313" key="9">
    <source>
        <dbReference type="Proteomes" id="UP000001017"/>
    </source>
</evidence>
<evidence type="ECO:0000256" key="7">
    <source>
        <dbReference type="ARBA" id="ARBA00049120"/>
    </source>
</evidence>
<evidence type="ECO:0000256" key="1">
    <source>
        <dbReference type="ARBA" id="ARBA00010203"/>
    </source>
</evidence>
<dbReference type="GO" id="GO:0015667">
    <property type="term" value="F:site-specific DNA-methyltransferase (cytosine-N4-specific) activity"/>
    <property type="evidence" value="ECO:0007669"/>
    <property type="project" value="UniProtKB-EC"/>
</dbReference>
<protein>
    <recommendedName>
        <fullName evidence="2">site-specific DNA-methyltransferase (cytosine-N(4)-specific)</fullName>
        <ecNumber evidence="2">2.1.1.113</ecNumber>
    </recommendedName>
</protein>
<keyword evidence="3 8" id="KW-0489">Methyltransferase</keyword>
<reference evidence="8 9" key="2">
    <citation type="journal article" date="2000" name="Proc. Natl. Acad. Sci. U.S.A.">
        <title>Archaeal adaptation to higher temperatures revealed by genomic sequence of Thermoplasma volcanium.</title>
        <authorList>
            <person name="Kawashima T."/>
            <person name="Amano N."/>
            <person name="Koike H."/>
            <person name="Makino S."/>
            <person name="Higuchi S."/>
            <person name="Kawashima-Ohya Y."/>
            <person name="Watanabe K."/>
            <person name="Yamazaki M."/>
            <person name="Kanehori K."/>
            <person name="Kawamoto T."/>
            <person name="Nunoshiba T."/>
            <person name="Yamamoto Y."/>
            <person name="Aramaki H."/>
            <person name="Makino K."/>
            <person name="Suzuki M."/>
        </authorList>
    </citation>
    <scope>NUCLEOTIDE SEQUENCE [LARGE SCALE GENOMIC DNA]</scope>
    <source>
        <strain evidence="9">ATCC 51530 / DSM 4299 / JCM 9571 / NBRC 15438 / GSS1</strain>
    </source>
</reference>
<dbReference type="KEGG" id="tvo:TVG1491781"/>
<dbReference type="OrthoDB" id="38200at2157"/>
<keyword evidence="4" id="KW-0808">Transferase</keyword>
<evidence type="ECO:0000313" key="8">
    <source>
        <dbReference type="EMBL" id="BAB60584.1"/>
    </source>
</evidence>
<gene>
    <name evidence="8" type="ORF">TVG1491781</name>
</gene>
<dbReference type="InterPro" id="IPR029063">
    <property type="entry name" value="SAM-dependent_MTases_sf"/>
</dbReference>
<dbReference type="PaxDb" id="273116-14325681"/>
<dbReference type="EC" id="2.1.1.113" evidence="2"/>
<dbReference type="GO" id="GO:0009307">
    <property type="term" value="P:DNA restriction-modification system"/>
    <property type="evidence" value="ECO:0007669"/>
    <property type="project" value="UniProtKB-KW"/>
</dbReference>
<accession>Q978H3</accession>
<dbReference type="EMBL" id="BA000011">
    <property type="protein sequence ID" value="BAB60584.1"/>
    <property type="molecule type" value="Genomic_DNA"/>
</dbReference>
<dbReference type="Gene3D" id="3.40.50.150">
    <property type="entry name" value="Vaccinia Virus protein VP39"/>
    <property type="match status" value="2"/>
</dbReference>
<evidence type="ECO:0000256" key="4">
    <source>
        <dbReference type="ARBA" id="ARBA00022679"/>
    </source>
</evidence>
<evidence type="ECO:0000256" key="5">
    <source>
        <dbReference type="ARBA" id="ARBA00022691"/>
    </source>
</evidence>
<dbReference type="HOGENOM" id="CLU_027633_1_0_2"/>
<name>Q978H3_THEVO</name>
<proteinExistence type="inferred from homology"/>
<comment type="catalytic activity">
    <reaction evidence="7">
        <text>a 2'-deoxycytidine in DNA + S-adenosyl-L-methionine = an N(4)-methyl-2'-deoxycytidine in DNA + S-adenosyl-L-homocysteine + H(+)</text>
        <dbReference type="Rhea" id="RHEA:16857"/>
        <dbReference type="Rhea" id="RHEA-COMP:11369"/>
        <dbReference type="Rhea" id="RHEA-COMP:13674"/>
        <dbReference type="ChEBI" id="CHEBI:15378"/>
        <dbReference type="ChEBI" id="CHEBI:57856"/>
        <dbReference type="ChEBI" id="CHEBI:59789"/>
        <dbReference type="ChEBI" id="CHEBI:85452"/>
        <dbReference type="ChEBI" id="CHEBI:137933"/>
        <dbReference type="EC" id="2.1.1.113"/>
    </reaction>
</comment>
<dbReference type="GO" id="GO:0003677">
    <property type="term" value="F:DNA binding"/>
    <property type="evidence" value="ECO:0007669"/>
    <property type="project" value="InterPro"/>
</dbReference>
<dbReference type="PROSITE" id="PS00093">
    <property type="entry name" value="N4_MTASE"/>
    <property type="match status" value="1"/>
</dbReference>
<keyword evidence="9" id="KW-1185">Reference proteome</keyword>
<keyword evidence="6" id="KW-0680">Restriction system</keyword>
<evidence type="ECO:0000256" key="6">
    <source>
        <dbReference type="ARBA" id="ARBA00022747"/>
    </source>
</evidence>
<dbReference type="STRING" id="273116.gene:9382253"/>